<gene>
    <name evidence="8" type="ORF">V8G54_024488</name>
</gene>
<dbReference type="PROSITE" id="PS50888">
    <property type="entry name" value="BHLH"/>
    <property type="match status" value="1"/>
</dbReference>
<evidence type="ECO:0000313" key="8">
    <source>
        <dbReference type="EMBL" id="WVZ03682.1"/>
    </source>
</evidence>
<evidence type="ECO:0000256" key="3">
    <source>
        <dbReference type="ARBA" id="ARBA00023125"/>
    </source>
</evidence>
<protein>
    <recommendedName>
        <fullName evidence="7">BHLH domain-containing protein</fullName>
    </recommendedName>
</protein>
<dbReference type="SMART" id="SM00353">
    <property type="entry name" value="HLH"/>
    <property type="match status" value="1"/>
</dbReference>
<evidence type="ECO:0000256" key="5">
    <source>
        <dbReference type="ARBA" id="ARBA00023242"/>
    </source>
</evidence>
<feature type="region of interest" description="Disordered" evidence="6">
    <location>
        <begin position="1"/>
        <end position="24"/>
    </location>
</feature>
<evidence type="ECO:0000256" key="1">
    <source>
        <dbReference type="ARBA" id="ARBA00004123"/>
    </source>
</evidence>
<name>A0AAQ3N721_VIGMU</name>
<keyword evidence="9" id="KW-1185">Reference proteome</keyword>
<dbReference type="InterPro" id="IPR011598">
    <property type="entry name" value="bHLH_dom"/>
</dbReference>
<keyword evidence="4" id="KW-0804">Transcription</keyword>
<dbReference type="Pfam" id="PF00010">
    <property type="entry name" value="HLH"/>
    <property type="match status" value="1"/>
</dbReference>
<evidence type="ECO:0000256" key="6">
    <source>
        <dbReference type="SAM" id="MobiDB-lite"/>
    </source>
</evidence>
<keyword evidence="5" id="KW-0539">Nucleus</keyword>
<dbReference type="GO" id="GO:0000978">
    <property type="term" value="F:RNA polymerase II cis-regulatory region sequence-specific DNA binding"/>
    <property type="evidence" value="ECO:0007669"/>
    <property type="project" value="TreeGrafter"/>
</dbReference>
<dbReference type="PANTHER" id="PTHR16223">
    <property type="entry name" value="TRANSCRIPTION FACTOR BHLH83-RELATED"/>
    <property type="match status" value="1"/>
</dbReference>
<dbReference type="FunFam" id="4.10.280.10:FF:000021">
    <property type="entry name" value="Transcription factor bHLH130 family"/>
    <property type="match status" value="1"/>
</dbReference>
<dbReference type="GO" id="GO:0005634">
    <property type="term" value="C:nucleus"/>
    <property type="evidence" value="ECO:0007669"/>
    <property type="project" value="UniProtKB-SubCell"/>
</dbReference>
<dbReference type="InterPro" id="IPR036638">
    <property type="entry name" value="HLH_DNA-bd_sf"/>
</dbReference>
<evidence type="ECO:0000313" key="9">
    <source>
        <dbReference type="Proteomes" id="UP001374535"/>
    </source>
</evidence>
<accession>A0AAQ3N721</accession>
<keyword evidence="3" id="KW-0238">DNA-binding</keyword>
<dbReference type="SUPFAM" id="SSF47459">
    <property type="entry name" value="HLH, helix-loop-helix DNA-binding domain"/>
    <property type="match status" value="1"/>
</dbReference>
<evidence type="ECO:0000259" key="7">
    <source>
        <dbReference type="PROSITE" id="PS50888"/>
    </source>
</evidence>
<dbReference type="PANTHER" id="PTHR16223:SF279">
    <property type="entry name" value="TRANSCRIPTION FACTOR BHLH122"/>
    <property type="match status" value="1"/>
</dbReference>
<evidence type="ECO:0000256" key="2">
    <source>
        <dbReference type="ARBA" id="ARBA00023015"/>
    </source>
</evidence>
<feature type="domain" description="BHLH" evidence="7">
    <location>
        <begin position="342"/>
        <end position="392"/>
    </location>
</feature>
<comment type="subcellular location">
    <subcellularLocation>
        <location evidence="1">Nucleus</location>
    </subcellularLocation>
</comment>
<keyword evidence="2" id="KW-0805">Transcription regulation</keyword>
<organism evidence="8 9">
    <name type="scientific">Vigna mungo</name>
    <name type="common">Black gram</name>
    <name type="synonym">Phaseolus mungo</name>
    <dbReference type="NCBI Taxonomy" id="3915"/>
    <lineage>
        <taxon>Eukaryota</taxon>
        <taxon>Viridiplantae</taxon>
        <taxon>Streptophyta</taxon>
        <taxon>Embryophyta</taxon>
        <taxon>Tracheophyta</taxon>
        <taxon>Spermatophyta</taxon>
        <taxon>Magnoliopsida</taxon>
        <taxon>eudicotyledons</taxon>
        <taxon>Gunneridae</taxon>
        <taxon>Pentapetalae</taxon>
        <taxon>rosids</taxon>
        <taxon>fabids</taxon>
        <taxon>Fabales</taxon>
        <taxon>Fabaceae</taxon>
        <taxon>Papilionoideae</taxon>
        <taxon>50 kb inversion clade</taxon>
        <taxon>NPAAA clade</taxon>
        <taxon>indigoferoid/millettioid clade</taxon>
        <taxon>Phaseoleae</taxon>
        <taxon>Vigna</taxon>
    </lineage>
</organism>
<dbReference type="InterPro" id="IPR045843">
    <property type="entry name" value="IND-like"/>
</dbReference>
<dbReference type="GO" id="GO:0000981">
    <property type="term" value="F:DNA-binding transcription factor activity, RNA polymerase II-specific"/>
    <property type="evidence" value="ECO:0007669"/>
    <property type="project" value="TreeGrafter"/>
</dbReference>
<dbReference type="GO" id="GO:0046983">
    <property type="term" value="F:protein dimerization activity"/>
    <property type="evidence" value="ECO:0007669"/>
    <property type="project" value="InterPro"/>
</dbReference>
<proteinExistence type="predicted"/>
<reference evidence="8 9" key="1">
    <citation type="journal article" date="2023" name="Life. Sci Alliance">
        <title>Evolutionary insights into 3D genome organization and epigenetic landscape of Vigna mungo.</title>
        <authorList>
            <person name="Junaid A."/>
            <person name="Singh B."/>
            <person name="Bhatia S."/>
        </authorList>
    </citation>
    <scope>NUCLEOTIDE SEQUENCE [LARGE SCALE GENOMIC DNA]</scope>
    <source>
        <strain evidence="8">Urdbean</strain>
    </source>
</reference>
<dbReference type="Gene3D" id="4.10.280.10">
    <property type="entry name" value="Helix-loop-helix DNA-binding domain"/>
    <property type="match status" value="1"/>
</dbReference>
<dbReference type="EMBL" id="CP144694">
    <property type="protein sequence ID" value="WVZ03682.1"/>
    <property type="molecule type" value="Genomic_DNA"/>
</dbReference>
<dbReference type="AlphaFoldDB" id="A0AAQ3N721"/>
<dbReference type="Proteomes" id="UP001374535">
    <property type="component" value="Chromosome 7"/>
</dbReference>
<sequence length="468" mass="51987">MESDLQQHPPMFLDHHQQPTNSGLTRYRSAPSSYFSSIIDREFYEHVFNRPSSPETERMLTRFVNSLGGGDADADAAAADAEDALPTQNPSTVVAVKEEVNQQPKDMPLPPINNEPLVLQQQHQQQQQQSNINNYGSSAPQNFYQNIGRPPLPNQIETGRRTASNLIRHGSSPAGLFSNINIESGYAAVRGMGTMGASNNSTEEANFSPVTRMKNAPNYSSGLMSSRAEIGNKNNTQNNAENEGFAESQGNEFIPGFPVGSWDDSVIMSDNMTGLKRHREEDVKPFSGLNLPESQNEAGGQPSTALAHQLSLPNTSAEMAAIEKFLQLSDSVPCKIRAKRGCATHPRSIAERVRRTKISERMRKLQDLVPNMDKQTNTADMLDLAIEYIKDLQKQVEVCYKPTSITPILFQKIAISVRVHTISSSNNGKRRRHPRHSVYIQLSNNLVWKPVQLSDNHVATTFLQRLVL</sequence>
<evidence type="ECO:0000256" key="4">
    <source>
        <dbReference type="ARBA" id="ARBA00023163"/>
    </source>
</evidence>